<feature type="region of interest" description="Disordered" evidence="10">
    <location>
        <begin position="1"/>
        <end position="49"/>
    </location>
</feature>
<feature type="transmembrane region" description="Helical" evidence="11">
    <location>
        <begin position="153"/>
        <end position="171"/>
    </location>
</feature>
<feature type="transmembrane region" description="Helical" evidence="11">
    <location>
        <begin position="325"/>
        <end position="346"/>
    </location>
</feature>
<keyword evidence="7" id="KW-0256">Endoplasmic reticulum</keyword>
<keyword evidence="3" id="KW-0337">GPI-anchor biosynthesis</keyword>
<feature type="transmembrane region" description="Helical" evidence="11">
    <location>
        <begin position="65"/>
        <end position="87"/>
    </location>
</feature>
<dbReference type="UniPathway" id="UPA00196"/>
<dbReference type="GO" id="GO:0016020">
    <property type="term" value="C:membrane"/>
    <property type="evidence" value="ECO:0007669"/>
    <property type="project" value="GOC"/>
</dbReference>
<dbReference type="PANTHER" id="PTHR12468">
    <property type="entry name" value="GPI MANNOSYLTRANSFERASE 2"/>
    <property type="match status" value="1"/>
</dbReference>
<evidence type="ECO:0000256" key="6">
    <source>
        <dbReference type="ARBA" id="ARBA00022692"/>
    </source>
</evidence>
<feature type="transmembrane region" description="Helical" evidence="11">
    <location>
        <begin position="401"/>
        <end position="425"/>
    </location>
</feature>
<comment type="subcellular location">
    <subcellularLocation>
        <location evidence="1">Endoplasmic reticulum membrane</location>
        <topology evidence="1">Multi-pass membrane protein</topology>
    </subcellularLocation>
</comment>
<dbReference type="HOGENOM" id="CLU_036370_0_0_11"/>
<feature type="compositionally biased region" description="Pro residues" evidence="10">
    <location>
        <begin position="38"/>
        <end position="47"/>
    </location>
</feature>
<dbReference type="Proteomes" id="UP000029095">
    <property type="component" value="Unassembled WGS sequence"/>
</dbReference>
<evidence type="ECO:0000256" key="1">
    <source>
        <dbReference type="ARBA" id="ARBA00004477"/>
    </source>
</evidence>
<feature type="transmembrane region" description="Helical" evidence="11">
    <location>
        <begin position="353"/>
        <end position="371"/>
    </location>
</feature>
<comment type="pathway">
    <text evidence="2">Glycolipid biosynthesis; glycosylphosphatidylinositol-anchor biosynthesis.</text>
</comment>
<feature type="transmembrane region" description="Helical" evidence="11">
    <location>
        <begin position="180"/>
        <end position="201"/>
    </location>
</feature>
<evidence type="ECO:0000256" key="2">
    <source>
        <dbReference type="ARBA" id="ARBA00004687"/>
    </source>
</evidence>
<evidence type="ECO:0000256" key="4">
    <source>
        <dbReference type="ARBA" id="ARBA00022676"/>
    </source>
</evidence>
<feature type="transmembrane region" description="Helical" evidence="11">
    <location>
        <begin position="221"/>
        <end position="252"/>
    </location>
</feature>
<dbReference type="InterPro" id="IPR007315">
    <property type="entry name" value="PIG-V/Gpi18"/>
</dbReference>
<accession>A0A086MYQ8</accession>
<organism evidence="12 13">
    <name type="scientific">Streptomyces mutabilis</name>
    <dbReference type="NCBI Taxonomy" id="67332"/>
    <lineage>
        <taxon>Bacteria</taxon>
        <taxon>Bacillati</taxon>
        <taxon>Actinomycetota</taxon>
        <taxon>Actinomycetes</taxon>
        <taxon>Kitasatosporales</taxon>
        <taxon>Streptomycetaceae</taxon>
        <taxon>Streptomyces</taxon>
    </lineage>
</organism>
<dbReference type="EMBL" id="JNFQ01000002">
    <property type="protein sequence ID" value="KFG74026.1"/>
    <property type="molecule type" value="Genomic_DNA"/>
</dbReference>
<dbReference type="GO" id="GO:0004376">
    <property type="term" value="F:GPI mannosyltransferase activity"/>
    <property type="evidence" value="ECO:0007669"/>
    <property type="project" value="InterPro"/>
</dbReference>
<protein>
    <submittedName>
        <fullName evidence="12">Membrane protein</fullName>
    </submittedName>
</protein>
<keyword evidence="9 11" id="KW-0472">Membrane</keyword>
<evidence type="ECO:0000256" key="7">
    <source>
        <dbReference type="ARBA" id="ARBA00022824"/>
    </source>
</evidence>
<comment type="caution">
    <text evidence="12">The sequence shown here is derived from an EMBL/GenBank/DDBJ whole genome shotgun (WGS) entry which is preliminary data.</text>
</comment>
<evidence type="ECO:0000256" key="3">
    <source>
        <dbReference type="ARBA" id="ARBA00022502"/>
    </source>
</evidence>
<evidence type="ECO:0000313" key="12">
    <source>
        <dbReference type="EMBL" id="KFG74026.1"/>
    </source>
</evidence>
<gene>
    <name evidence="12" type="ORF">FM21_24955</name>
</gene>
<feature type="transmembrane region" description="Helical" evidence="11">
    <location>
        <begin position="264"/>
        <end position="284"/>
    </location>
</feature>
<reference evidence="12 13" key="1">
    <citation type="submission" date="2014-05" db="EMBL/GenBank/DDBJ databases">
        <title>Complete genome sequence of the Streptomyces mutabilis TRM45540.</title>
        <authorList>
            <person name="Luo X."/>
            <person name="Zhang L."/>
        </authorList>
    </citation>
    <scope>NUCLEOTIDE SEQUENCE [LARGE SCALE GENOMIC DNA]</scope>
    <source>
        <strain evidence="12 13">TRM45540</strain>
    </source>
</reference>
<evidence type="ECO:0000256" key="5">
    <source>
        <dbReference type="ARBA" id="ARBA00022679"/>
    </source>
</evidence>
<sequence>MERKNRTAKSQGAAAVSSTAPKTTAGGHIPGTRRPRTPAAPTPPPNPQARARHLLRAAHEAVRHAAPALAAYLAVRLTGLAVLAFWAPRRRQDLWVNLAAQWDSDWYLGIAEHGYTDELGTTPNTNNLAFFPLYPVLVKAVAVLTPGSRASTGLGLAVVASLVAAWGIFAVGDRLHGRRVGVLLTTLWAAFPVGAVQWMGYTESLFTACAAWSLYAVLTGRWLWAAGCATLAGLTRPTGIAVALAVTVTALLHLARHRALAPRVVAAAALAPLGWCAYLAWVGLRLGRWDGYFAVQRLWYNELDGGLRTLHQFRWLLWRDPTPQLFLVVVTLTLVGAVVLFGLSAWDRQPPALLVYTGVMLVIVLGSGGVYFPRARFLLPAFPLLLPLALHLSRASRRHRALVLTAAVLGSTYCGAYMLLVWSAAP</sequence>
<name>A0A086MYQ8_9ACTN</name>
<evidence type="ECO:0000313" key="13">
    <source>
        <dbReference type="Proteomes" id="UP000029095"/>
    </source>
</evidence>
<keyword evidence="5" id="KW-0808">Transferase</keyword>
<keyword evidence="13" id="KW-1185">Reference proteome</keyword>
<dbReference type="PANTHER" id="PTHR12468:SF2">
    <property type="entry name" value="GPI MANNOSYLTRANSFERASE 2"/>
    <property type="match status" value="1"/>
</dbReference>
<evidence type="ECO:0000256" key="8">
    <source>
        <dbReference type="ARBA" id="ARBA00022989"/>
    </source>
</evidence>
<keyword evidence="8 11" id="KW-1133">Transmembrane helix</keyword>
<keyword evidence="6 11" id="KW-0812">Transmembrane</keyword>
<feature type="transmembrane region" description="Helical" evidence="11">
    <location>
        <begin position="377"/>
        <end position="394"/>
    </location>
</feature>
<dbReference type="GO" id="GO:0006506">
    <property type="term" value="P:GPI anchor biosynthetic process"/>
    <property type="evidence" value="ECO:0007669"/>
    <property type="project" value="UniProtKB-UniPathway"/>
</dbReference>
<dbReference type="AlphaFoldDB" id="A0A086MYQ8"/>
<evidence type="ECO:0000256" key="10">
    <source>
        <dbReference type="SAM" id="MobiDB-lite"/>
    </source>
</evidence>
<dbReference type="GO" id="GO:0000009">
    <property type="term" value="F:alpha-1,6-mannosyltransferase activity"/>
    <property type="evidence" value="ECO:0007669"/>
    <property type="project" value="InterPro"/>
</dbReference>
<dbReference type="STRING" id="1915400.FM21_24955"/>
<proteinExistence type="predicted"/>
<evidence type="ECO:0000256" key="11">
    <source>
        <dbReference type="SAM" id="Phobius"/>
    </source>
</evidence>
<evidence type="ECO:0000256" key="9">
    <source>
        <dbReference type="ARBA" id="ARBA00023136"/>
    </source>
</evidence>
<keyword evidence="4" id="KW-0328">Glycosyltransferase</keyword>